<gene>
    <name evidence="1" type="ORF">MM415B00488_0018</name>
</gene>
<reference evidence="1" key="1">
    <citation type="submission" date="2020-03" db="EMBL/GenBank/DDBJ databases">
        <title>The deep terrestrial virosphere.</title>
        <authorList>
            <person name="Holmfeldt K."/>
            <person name="Nilsson E."/>
            <person name="Simone D."/>
            <person name="Lopez-Fernandez M."/>
            <person name="Wu X."/>
            <person name="de Brujin I."/>
            <person name="Lundin D."/>
            <person name="Andersson A."/>
            <person name="Bertilsson S."/>
            <person name="Dopson M."/>
        </authorList>
    </citation>
    <scope>NUCLEOTIDE SEQUENCE</scope>
    <source>
        <strain evidence="1">MM415B00488</strain>
    </source>
</reference>
<organism evidence="1">
    <name type="scientific">viral metagenome</name>
    <dbReference type="NCBI Taxonomy" id="1070528"/>
    <lineage>
        <taxon>unclassified sequences</taxon>
        <taxon>metagenomes</taxon>
        <taxon>organismal metagenomes</taxon>
    </lineage>
</organism>
<proteinExistence type="predicted"/>
<accession>A0A6M3J436</accession>
<name>A0A6M3J436_9ZZZZ</name>
<sequence>MIALYLLSGPYILARVIPPRSTAVAERDGVVERYALWQDGRLVSTGAVGLPPNDPSAPKCDVELDNLYVMRGQEIRMRGRATIV</sequence>
<dbReference type="EMBL" id="MT141522">
    <property type="protein sequence ID" value="QJA64570.1"/>
    <property type="molecule type" value="Genomic_DNA"/>
</dbReference>
<protein>
    <submittedName>
        <fullName evidence="1">Uncharacterized protein</fullName>
    </submittedName>
</protein>
<dbReference type="AlphaFoldDB" id="A0A6M3J436"/>
<evidence type="ECO:0000313" key="1">
    <source>
        <dbReference type="EMBL" id="QJA64570.1"/>
    </source>
</evidence>